<keyword evidence="2" id="KW-1185">Reference proteome</keyword>
<reference evidence="1 2" key="1">
    <citation type="submission" date="2020-02" db="EMBL/GenBank/DDBJ databases">
        <title>Draft genome sequence of Haematococcus lacustris strain NIES-144.</title>
        <authorList>
            <person name="Morimoto D."/>
            <person name="Nakagawa S."/>
            <person name="Yoshida T."/>
            <person name="Sawayama S."/>
        </authorList>
    </citation>
    <scope>NUCLEOTIDE SEQUENCE [LARGE SCALE GENOMIC DNA]</scope>
    <source>
        <strain evidence="1 2">NIES-144</strain>
    </source>
</reference>
<evidence type="ECO:0000313" key="1">
    <source>
        <dbReference type="EMBL" id="GFH31968.1"/>
    </source>
</evidence>
<sequence length="193" mass="20048">MLGPIPPGRPPLACRACVQLRPDLLLRSWRGEASWVGMKRSQGSGGLGPGVGCTFQTGTFPAAITVKAGRRIMNCQFCAAPCVGSLRVYKTERRCLDVWAVSCVGGECWAQALKLLAVRFPGCCVGPVGACGGPLLGTTSGPSLAGHAAGSRLGALGGGAPALLGASSLQLEVRHYLKLTLRLDYQQDVTRGE</sequence>
<dbReference type="Proteomes" id="UP000485058">
    <property type="component" value="Unassembled WGS sequence"/>
</dbReference>
<accession>A0A6A0AH31</accession>
<proteinExistence type="predicted"/>
<evidence type="ECO:0000313" key="2">
    <source>
        <dbReference type="Proteomes" id="UP000485058"/>
    </source>
</evidence>
<dbReference type="AlphaFoldDB" id="A0A6A0AH31"/>
<comment type="caution">
    <text evidence="1">The sequence shown here is derived from an EMBL/GenBank/DDBJ whole genome shotgun (WGS) entry which is preliminary data.</text>
</comment>
<gene>
    <name evidence="1" type="ORF">HaLaN_31108</name>
</gene>
<name>A0A6A0AH31_HAELA</name>
<organism evidence="1 2">
    <name type="scientific">Haematococcus lacustris</name>
    <name type="common">Green alga</name>
    <name type="synonym">Haematococcus pluvialis</name>
    <dbReference type="NCBI Taxonomy" id="44745"/>
    <lineage>
        <taxon>Eukaryota</taxon>
        <taxon>Viridiplantae</taxon>
        <taxon>Chlorophyta</taxon>
        <taxon>core chlorophytes</taxon>
        <taxon>Chlorophyceae</taxon>
        <taxon>CS clade</taxon>
        <taxon>Chlamydomonadales</taxon>
        <taxon>Haematococcaceae</taxon>
        <taxon>Haematococcus</taxon>
    </lineage>
</organism>
<dbReference type="EMBL" id="BLLF01006119">
    <property type="protein sequence ID" value="GFH31968.1"/>
    <property type="molecule type" value="Genomic_DNA"/>
</dbReference>
<protein>
    <submittedName>
        <fullName evidence="1">Uncharacterized protein</fullName>
    </submittedName>
</protein>